<name>B4Q3D3_DROSI</name>
<dbReference type="STRING" id="7240.B4Q3D3"/>
<feature type="non-terminal residue" evidence="2">
    <location>
        <position position="1"/>
    </location>
</feature>
<evidence type="ECO:0000313" key="3">
    <source>
        <dbReference type="Proteomes" id="UP000000304"/>
    </source>
</evidence>
<dbReference type="PROSITE" id="PS01314">
    <property type="entry name" value="UPF0047"/>
    <property type="match status" value="1"/>
</dbReference>
<dbReference type="Pfam" id="PF01894">
    <property type="entry name" value="YjbQ"/>
    <property type="match status" value="1"/>
</dbReference>
<dbReference type="Proteomes" id="UP000000304">
    <property type="component" value="Chromosome 2L"/>
</dbReference>
<proteinExistence type="inferred from homology"/>
<protein>
    <submittedName>
        <fullName evidence="2">GD24257</fullName>
    </submittedName>
</protein>
<dbReference type="HOGENOM" id="CLU_1791664_0_0_1"/>
<dbReference type="PANTHER" id="PTHR30615:SF8">
    <property type="entry name" value="UPF0047 PROTEIN C4A8.02C"/>
    <property type="match status" value="1"/>
</dbReference>
<sequence>LSVLHTSASLALNESWDPDVRDDMEMMLNKIVPEGLPYRHSCEGPDDMPAHVKACFLGSSLTIPITDGKLSLGTWQGVWLCEHRDQAGSRKLKNLAKANMAQQRAAAVIAASRGGLWTSHRSKWETLRDGVDIDDVTKMSTRTRT</sequence>
<accession>B4Q3D3</accession>
<comment type="similarity">
    <text evidence="1">Belongs to the UPF0047 family.</text>
</comment>
<keyword evidence="3" id="KW-1185">Reference proteome</keyword>
<dbReference type="SUPFAM" id="SSF111038">
    <property type="entry name" value="YjbQ-like"/>
    <property type="match status" value="1"/>
</dbReference>
<dbReference type="EMBL" id="CM000361">
    <property type="protein sequence ID" value="EDX05614.1"/>
    <property type="molecule type" value="Genomic_DNA"/>
</dbReference>
<dbReference type="InterPro" id="IPR001602">
    <property type="entry name" value="UPF0047_YjbQ-like"/>
</dbReference>
<dbReference type="PhylomeDB" id="B4Q3D3"/>
<evidence type="ECO:0000313" key="2">
    <source>
        <dbReference type="EMBL" id="EDX05614.1"/>
    </source>
</evidence>
<organism evidence="2 3">
    <name type="scientific">Drosophila simulans</name>
    <name type="common">Fruit fly</name>
    <dbReference type="NCBI Taxonomy" id="7240"/>
    <lineage>
        <taxon>Eukaryota</taxon>
        <taxon>Metazoa</taxon>
        <taxon>Ecdysozoa</taxon>
        <taxon>Arthropoda</taxon>
        <taxon>Hexapoda</taxon>
        <taxon>Insecta</taxon>
        <taxon>Pterygota</taxon>
        <taxon>Neoptera</taxon>
        <taxon>Endopterygota</taxon>
        <taxon>Diptera</taxon>
        <taxon>Brachycera</taxon>
        <taxon>Muscomorpha</taxon>
        <taxon>Ephydroidea</taxon>
        <taxon>Drosophilidae</taxon>
        <taxon>Drosophila</taxon>
        <taxon>Sophophora</taxon>
    </lineage>
</organism>
<evidence type="ECO:0000256" key="1">
    <source>
        <dbReference type="ARBA" id="ARBA00005534"/>
    </source>
</evidence>
<dbReference type="InterPro" id="IPR035917">
    <property type="entry name" value="YjbQ-like_sf"/>
</dbReference>
<dbReference type="NCBIfam" id="TIGR00149">
    <property type="entry name" value="TIGR00149_YjbQ"/>
    <property type="match status" value="1"/>
</dbReference>
<dbReference type="PANTHER" id="PTHR30615">
    <property type="entry name" value="UNCHARACTERIZED PROTEIN YJBQ-RELATED"/>
    <property type="match status" value="1"/>
</dbReference>
<dbReference type="AlphaFoldDB" id="B4Q3D3"/>
<dbReference type="OrthoDB" id="10255963at2759"/>
<gene>
    <name evidence="2" type="primary">Dsim\GD24257</name>
    <name evidence="2" type="ORF">Dsim_GD24257</name>
</gene>
<dbReference type="Gene3D" id="2.60.120.460">
    <property type="entry name" value="YjbQ-like"/>
    <property type="match status" value="1"/>
</dbReference>
<reference evidence="2 3" key="1">
    <citation type="journal article" date="2007" name="Nature">
        <title>Evolution of genes and genomes on the Drosophila phylogeny.</title>
        <authorList>
            <consortium name="Drosophila 12 Genomes Consortium"/>
            <person name="Clark A.G."/>
            <person name="Eisen M.B."/>
            <person name="Smith D.R."/>
            <person name="Bergman C.M."/>
            <person name="Oliver B."/>
            <person name="Markow T.A."/>
            <person name="Kaufman T.C."/>
            <person name="Kellis M."/>
            <person name="Gelbart W."/>
            <person name="Iyer V.N."/>
            <person name="Pollard D.A."/>
            <person name="Sackton T.B."/>
            <person name="Larracuente A.M."/>
            <person name="Singh N.D."/>
            <person name="Abad J.P."/>
            <person name="Abt D.N."/>
            <person name="Adryan B."/>
            <person name="Aguade M."/>
            <person name="Akashi H."/>
            <person name="Anderson W.W."/>
            <person name="Aquadro C.F."/>
            <person name="Ardell D.H."/>
            <person name="Arguello R."/>
            <person name="Artieri C.G."/>
            <person name="Barbash D.A."/>
            <person name="Barker D."/>
            <person name="Barsanti P."/>
            <person name="Batterham P."/>
            <person name="Batzoglou S."/>
            <person name="Begun D."/>
            <person name="Bhutkar A."/>
            <person name="Blanco E."/>
            <person name="Bosak S.A."/>
            <person name="Bradley R.K."/>
            <person name="Brand A.D."/>
            <person name="Brent M.R."/>
            <person name="Brooks A.N."/>
            <person name="Brown R.H."/>
            <person name="Butlin R.K."/>
            <person name="Caggese C."/>
            <person name="Calvi B.R."/>
            <person name="Bernardo de Carvalho A."/>
            <person name="Caspi A."/>
            <person name="Castrezana S."/>
            <person name="Celniker S.E."/>
            <person name="Chang J.L."/>
            <person name="Chapple C."/>
            <person name="Chatterji S."/>
            <person name="Chinwalla A."/>
            <person name="Civetta A."/>
            <person name="Clifton S.W."/>
            <person name="Comeron J.M."/>
            <person name="Costello J.C."/>
            <person name="Coyne J.A."/>
            <person name="Daub J."/>
            <person name="David R.G."/>
            <person name="Delcher A.L."/>
            <person name="Delehaunty K."/>
            <person name="Do C.B."/>
            <person name="Ebling H."/>
            <person name="Edwards K."/>
            <person name="Eickbush T."/>
            <person name="Evans J.D."/>
            <person name="Filipski A."/>
            <person name="Findeiss S."/>
            <person name="Freyhult E."/>
            <person name="Fulton L."/>
            <person name="Fulton R."/>
            <person name="Garcia A.C."/>
            <person name="Gardiner A."/>
            <person name="Garfield D.A."/>
            <person name="Garvin B.E."/>
            <person name="Gibson G."/>
            <person name="Gilbert D."/>
            <person name="Gnerre S."/>
            <person name="Godfrey J."/>
            <person name="Good R."/>
            <person name="Gotea V."/>
            <person name="Gravely B."/>
            <person name="Greenberg A.J."/>
            <person name="Griffiths-Jones S."/>
            <person name="Gross S."/>
            <person name="Guigo R."/>
            <person name="Gustafson E.A."/>
            <person name="Haerty W."/>
            <person name="Hahn M.W."/>
            <person name="Halligan D.L."/>
            <person name="Halpern A.L."/>
            <person name="Halter G.M."/>
            <person name="Han M.V."/>
            <person name="Heger A."/>
            <person name="Hillier L."/>
            <person name="Hinrichs A.S."/>
            <person name="Holmes I."/>
            <person name="Hoskins R.A."/>
            <person name="Hubisz M.J."/>
            <person name="Hultmark D."/>
            <person name="Huntley M.A."/>
            <person name="Jaffe D.B."/>
            <person name="Jagadeeshan S."/>
            <person name="Jeck W.R."/>
            <person name="Johnson J."/>
            <person name="Jones C.D."/>
            <person name="Jordan W.C."/>
            <person name="Karpen G.H."/>
            <person name="Kataoka E."/>
            <person name="Keightley P.D."/>
            <person name="Kheradpour P."/>
            <person name="Kirkness E.F."/>
            <person name="Koerich L.B."/>
            <person name="Kristiansen K."/>
            <person name="Kudrna D."/>
            <person name="Kulathinal R.J."/>
            <person name="Kumar S."/>
            <person name="Kwok R."/>
            <person name="Lander E."/>
            <person name="Langley C.H."/>
            <person name="Lapoint R."/>
            <person name="Lazzaro B.P."/>
            <person name="Lee S.J."/>
            <person name="Levesque L."/>
            <person name="Li R."/>
            <person name="Lin C.F."/>
            <person name="Lin M.F."/>
            <person name="Lindblad-Toh K."/>
            <person name="Llopart A."/>
            <person name="Long M."/>
            <person name="Low L."/>
            <person name="Lozovsky E."/>
            <person name="Lu J."/>
            <person name="Luo M."/>
            <person name="Machado C.A."/>
            <person name="Makalowski W."/>
            <person name="Marzo M."/>
            <person name="Matsuda M."/>
            <person name="Matzkin L."/>
            <person name="McAllister B."/>
            <person name="McBride C.S."/>
            <person name="McKernan B."/>
            <person name="McKernan K."/>
            <person name="Mendez-Lago M."/>
            <person name="Minx P."/>
            <person name="Mollenhauer M.U."/>
            <person name="Montooth K."/>
            <person name="Mount S.M."/>
            <person name="Mu X."/>
            <person name="Myers E."/>
            <person name="Negre B."/>
            <person name="Newfeld S."/>
            <person name="Nielsen R."/>
            <person name="Noor M.A."/>
            <person name="O'Grady P."/>
            <person name="Pachter L."/>
            <person name="Papaceit M."/>
            <person name="Parisi M.J."/>
            <person name="Parisi M."/>
            <person name="Parts L."/>
            <person name="Pedersen J.S."/>
            <person name="Pesole G."/>
            <person name="Phillippy A.M."/>
            <person name="Ponting C.P."/>
            <person name="Pop M."/>
            <person name="Porcelli D."/>
            <person name="Powell J.R."/>
            <person name="Prohaska S."/>
            <person name="Pruitt K."/>
            <person name="Puig M."/>
            <person name="Quesneville H."/>
            <person name="Ram K.R."/>
            <person name="Rand D."/>
            <person name="Rasmussen M.D."/>
            <person name="Reed L.K."/>
            <person name="Reenan R."/>
            <person name="Reily A."/>
            <person name="Remington K.A."/>
            <person name="Rieger T.T."/>
            <person name="Ritchie M.G."/>
            <person name="Robin C."/>
            <person name="Rogers Y.H."/>
            <person name="Rohde C."/>
            <person name="Rozas J."/>
            <person name="Rubenfield M.J."/>
            <person name="Ruiz A."/>
            <person name="Russo S."/>
            <person name="Salzberg S.L."/>
            <person name="Sanchez-Gracia A."/>
            <person name="Saranga D.J."/>
            <person name="Sato H."/>
            <person name="Schaeffer S.W."/>
            <person name="Schatz M.C."/>
            <person name="Schlenke T."/>
            <person name="Schwartz R."/>
            <person name="Segarra C."/>
            <person name="Singh R.S."/>
            <person name="Sirot L."/>
            <person name="Sirota M."/>
            <person name="Sisneros N.B."/>
            <person name="Smith C.D."/>
            <person name="Smith T.F."/>
            <person name="Spieth J."/>
            <person name="Stage D.E."/>
            <person name="Stark A."/>
            <person name="Stephan W."/>
            <person name="Strausberg R.L."/>
            <person name="Strempel S."/>
            <person name="Sturgill D."/>
            <person name="Sutton G."/>
            <person name="Sutton G.G."/>
            <person name="Tao W."/>
            <person name="Teichmann S."/>
            <person name="Tobari Y.N."/>
            <person name="Tomimura Y."/>
            <person name="Tsolas J.M."/>
            <person name="Valente V.L."/>
            <person name="Venter E."/>
            <person name="Venter J.C."/>
            <person name="Vicario S."/>
            <person name="Vieira F.G."/>
            <person name="Vilella A.J."/>
            <person name="Villasante A."/>
            <person name="Walenz B."/>
            <person name="Wang J."/>
            <person name="Wasserman M."/>
            <person name="Watts T."/>
            <person name="Wilson D."/>
            <person name="Wilson R.K."/>
            <person name="Wing R.A."/>
            <person name="Wolfner M.F."/>
            <person name="Wong A."/>
            <person name="Wong G.K."/>
            <person name="Wu C.I."/>
            <person name="Wu G."/>
            <person name="Yamamoto D."/>
            <person name="Yang H.P."/>
            <person name="Yang S.P."/>
            <person name="Yorke J.A."/>
            <person name="Yoshida K."/>
            <person name="Zdobnov E."/>
            <person name="Zhang P."/>
            <person name="Zhang Y."/>
            <person name="Zimin A.V."/>
            <person name="Baldwin J."/>
            <person name="Abdouelleil A."/>
            <person name="Abdulkadir J."/>
            <person name="Abebe A."/>
            <person name="Abera B."/>
            <person name="Abreu J."/>
            <person name="Acer S.C."/>
            <person name="Aftuck L."/>
            <person name="Alexander A."/>
            <person name="An P."/>
            <person name="Anderson E."/>
            <person name="Anderson S."/>
            <person name="Arachi H."/>
            <person name="Azer M."/>
            <person name="Bachantsang P."/>
            <person name="Barry A."/>
            <person name="Bayul T."/>
            <person name="Berlin A."/>
            <person name="Bessette D."/>
            <person name="Bloom T."/>
            <person name="Blye J."/>
            <person name="Boguslavskiy L."/>
            <person name="Bonnet C."/>
            <person name="Boukhgalter B."/>
            <person name="Bourzgui I."/>
            <person name="Brown A."/>
            <person name="Cahill P."/>
            <person name="Channer S."/>
            <person name="Cheshatsang Y."/>
            <person name="Chuda L."/>
            <person name="Citroen M."/>
            <person name="Collymore A."/>
            <person name="Cooke P."/>
            <person name="Costello M."/>
            <person name="D'Aco K."/>
            <person name="Daza R."/>
            <person name="De Haan G."/>
            <person name="DeGray S."/>
            <person name="DeMaso C."/>
            <person name="Dhargay N."/>
            <person name="Dooley K."/>
            <person name="Dooley E."/>
            <person name="Doricent M."/>
            <person name="Dorje P."/>
            <person name="Dorjee K."/>
            <person name="Dupes A."/>
            <person name="Elong R."/>
            <person name="Falk J."/>
            <person name="Farina A."/>
            <person name="Faro S."/>
            <person name="Ferguson D."/>
            <person name="Fisher S."/>
            <person name="Foley C.D."/>
            <person name="Franke A."/>
            <person name="Friedrich D."/>
            <person name="Gadbois L."/>
            <person name="Gearin G."/>
            <person name="Gearin C.R."/>
            <person name="Giannoukos G."/>
            <person name="Goode T."/>
            <person name="Graham J."/>
            <person name="Grandbois E."/>
            <person name="Grewal S."/>
            <person name="Gyaltsen K."/>
            <person name="Hafez N."/>
            <person name="Hagos B."/>
            <person name="Hall J."/>
            <person name="Henson C."/>
            <person name="Hollinger A."/>
            <person name="Honan T."/>
            <person name="Huard M.D."/>
            <person name="Hughes L."/>
            <person name="Hurhula B."/>
            <person name="Husby M.E."/>
            <person name="Kamat A."/>
            <person name="Kanga B."/>
            <person name="Kashin S."/>
            <person name="Khazanovich D."/>
            <person name="Kisner P."/>
            <person name="Lance K."/>
            <person name="Lara M."/>
            <person name="Lee W."/>
            <person name="Lennon N."/>
            <person name="Letendre F."/>
            <person name="LeVine R."/>
            <person name="Lipovsky A."/>
            <person name="Liu X."/>
            <person name="Liu J."/>
            <person name="Liu S."/>
            <person name="Lokyitsang T."/>
            <person name="Lokyitsang Y."/>
            <person name="Lubonja R."/>
            <person name="Lui A."/>
            <person name="MacDonald P."/>
            <person name="Magnisalis V."/>
            <person name="Maru K."/>
            <person name="Matthews C."/>
            <person name="McCusker W."/>
            <person name="McDonough S."/>
            <person name="Mehta T."/>
            <person name="Meldrim J."/>
            <person name="Meneus L."/>
            <person name="Mihai O."/>
            <person name="Mihalev A."/>
            <person name="Mihova T."/>
            <person name="Mittelman R."/>
            <person name="Mlenga V."/>
            <person name="Montmayeur A."/>
            <person name="Mulrain L."/>
            <person name="Navidi A."/>
            <person name="Naylor J."/>
            <person name="Negash T."/>
            <person name="Nguyen T."/>
            <person name="Nguyen N."/>
            <person name="Nicol R."/>
            <person name="Norbu C."/>
            <person name="Norbu N."/>
            <person name="Novod N."/>
            <person name="O'Neill B."/>
            <person name="Osman S."/>
            <person name="Markiewicz E."/>
            <person name="Oyono O.L."/>
            <person name="Patti C."/>
            <person name="Phunkhang P."/>
            <person name="Pierre F."/>
            <person name="Priest M."/>
            <person name="Raghuraman S."/>
            <person name="Rege F."/>
            <person name="Reyes R."/>
            <person name="Rise C."/>
            <person name="Rogov P."/>
            <person name="Ross K."/>
            <person name="Ryan E."/>
            <person name="Settipalli S."/>
            <person name="Shea T."/>
            <person name="Sherpa N."/>
            <person name="Shi L."/>
            <person name="Shih D."/>
            <person name="Sparrow T."/>
            <person name="Spaulding J."/>
            <person name="Stalker J."/>
            <person name="Stange-Thomann N."/>
            <person name="Stavropoulos S."/>
            <person name="Stone C."/>
            <person name="Strader C."/>
            <person name="Tesfaye S."/>
            <person name="Thomson T."/>
            <person name="Thoulutsang Y."/>
            <person name="Thoulutsang D."/>
            <person name="Topham K."/>
            <person name="Topping I."/>
            <person name="Tsamla T."/>
            <person name="Vassiliev H."/>
            <person name="Vo A."/>
            <person name="Wangchuk T."/>
            <person name="Wangdi T."/>
            <person name="Weiand M."/>
            <person name="Wilkinson J."/>
            <person name="Wilson A."/>
            <person name="Yadav S."/>
            <person name="Young G."/>
            <person name="Yu Q."/>
            <person name="Zembek L."/>
            <person name="Zhong D."/>
            <person name="Zimmer A."/>
            <person name="Zwirko Z."/>
            <person name="Jaffe D.B."/>
            <person name="Alvarez P."/>
            <person name="Brockman W."/>
            <person name="Butler J."/>
            <person name="Chin C."/>
            <person name="Gnerre S."/>
            <person name="Grabherr M."/>
            <person name="Kleber M."/>
            <person name="Mauceli E."/>
            <person name="MacCallum I."/>
        </authorList>
    </citation>
    <scope>NUCLEOTIDE SEQUENCE [LARGE SCALE GENOMIC DNA]</scope>
    <source>
        <strain evidence="3">white501</strain>
    </source>
</reference>